<feature type="compositionally biased region" description="Polar residues" evidence="1">
    <location>
        <begin position="88"/>
        <end position="100"/>
    </location>
</feature>
<name>A0AAV8V9D9_9CUCU</name>
<proteinExistence type="predicted"/>
<accession>A0AAV8V9D9</accession>
<evidence type="ECO:0000313" key="3">
    <source>
        <dbReference type="Proteomes" id="UP001159042"/>
    </source>
</evidence>
<gene>
    <name evidence="2" type="ORF">NQ315_010804</name>
</gene>
<feature type="region of interest" description="Disordered" evidence="1">
    <location>
        <begin position="23"/>
        <end position="57"/>
    </location>
</feature>
<reference evidence="2 3" key="1">
    <citation type="journal article" date="2023" name="Insect Mol. Biol.">
        <title>Genome sequencing provides insights into the evolution of gene families encoding plant cell wall-degrading enzymes in longhorned beetles.</title>
        <authorList>
            <person name="Shin N.R."/>
            <person name="Okamura Y."/>
            <person name="Kirsch R."/>
            <person name="Pauchet Y."/>
        </authorList>
    </citation>
    <scope>NUCLEOTIDE SEQUENCE [LARGE SCALE GENOMIC DNA]</scope>
    <source>
        <strain evidence="2">EAD_L_NR</strain>
    </source>
</reference>
<evidence type="ECO:0000256" key="1">
    <source>
        <dbReference type="SAM" id="MobiDB-lite"/>
    </source>
</evidence>
<dbReference type="AlphaFoldDB" id="A0AAV8V9D9"/>
<sequence length="278" mass="31419">MVHVFKWKSVEIHVPLDFFMPQTTKGRPRRLASTPVTGVVDSISTDPESRPPTPLHEAELNNAGVEQIAIDTEFKPPTPVTRGRPRKQPQNVEQIPQVHSTTEKSKPTRKTRTRKVWDKDNEDVNIGVSEIPSNEAPSALDHLHHLYDGAVEPKRTRGRKRKSVHLETLNDSVEKKVPAKRGRAKKATKTQEETLTVEENDKPSLAEPTTSDEAPLTEKLRRGNNTPEVQKTEDKSNGNDRKQTAKRNKRKIASNVVEVGTKVNVRNRKKIVIEEDEE</sequence>
<feature type="compositionally biased region" description="Basic residues" evidence="1">
    <location>
        <begin position="178"/>
        <end position="188"/>
    </location>
</feature>
<feature type="compositionally biased region" description="Basic and acidic residues" evidence="1">
    <location>
        <begin position="230"/>
        <end position="243"/>
    </location>
</feature>
<keyword evidence="3" id="KW-1185">Reference proteome</keyword>
<feature type="region of interest" description="Disordered" evidence="1">
    <location>
        <begin position="73"/>
        <end position="113"/>
    </location>
</feature>
<evidence type="ECO:0000313" key="2">
    <source>
        <dbReference type="EMBL" id="KAJ8910858.1"/>
    </source>
</evidence>
<dbReference type="EMBL" id="JANEYG010000238">
    <property type="protein sequence ID" value="KAJ8910858.1"/>
    <property type="molecule type" value="Genomic_DNA"/>
</dbReference>
<organism evidence="2 3">
    <name type="scientific">Exocentrus adspersus</name>
    <dbReference type="NCBI Taxonomy" id="1586481"/>
    <lineage>
        <taxon>Eukaryota</taxon>
        <taxon>Metazoa</taxon>
        <taxon>Ecdysozoa</taxon>
        <taxon>Arthropoda</taxon>
        <taxon>Hexapoda</taxon>
        <taxon>Insecta</taxon>
        <taxon>Pterygota</taxon>
        <taxon>Neoptera</taxon>
        <taxon>Endopterygota</taxon>
        <taxon>Coleoptera</taxon>
        <taxon>Polyphaga</taxon>
        <taxon>Cucujiformia</taxon>
        <taxon>Chrysomeloidea</taxon>
        <taxon>Cerambycidae</taxon>
        <taxon>Lamiinae</taxon>
        <taxon>Acanthocinini</taxon>
        <taxon>Exocentrus</taxon>
    </lineage>
</organism>
<dbReference type="Proteomes" id="UP001159042">
    <property type="component" value="Unassembled WGS sequence"/>
</dbReference>
<feature type="region of interest" description="Disordered" evidence="1">
    <location>
        <begin position="171"/>
        <end position="255"/>
    </location>
</feature>
<protein>
    <submittedName>
        <fullName evidence="2">Uncharacterized protein</fullName>
    </submittedName>
</protein>
<comment type="caution">
    <text evidence="2">The sequence shown here is derived from an EMBL/GenBank/DDBJ whole genome shotgun (WGS) entry which is preliminary data.</text>
</comment>